<dbReference type="InterPro" id="IPR035466">
    <property type="entry name" value="GlmS/AgaS_SIS"/>
</dbReference>
<dbReference type="InterPro" id="IPR035490">
    <property type="entry name" value="GlmS/FrlB_SIS"/>
</dbReference>
<keyword evidence="1" id="KW-0677">Repeat</keyword>
<dbReference type="Gene3D" id="3.40.50.10490">
    <property type="entry name" value="Glucose-6-phosphate isomerase like protein, domain 1"/>
    <property type="match status" value="2"/>
</dbReference>
<protein>
    <submittedName>
        <fullName evidence="3">SIS domain-containing protein</fullName>
    </submittedName>
</protein>
<reference evidence="3" key="1">
    <citation type="submission" date="2020-10" db="EMBL/GenBank/DDBJ databases">
        <authorList>
            <person name="Gilroy R."/>
        </authorList>
    </citation>
    <scope>NUCLEOTIDE SEQUENCE</scope>
    <source>
        <strain evidence="3">ChiHjej12B11-29160</strain>
    </source>
</reference>
<dbReference type="InterPro" id="IPR001347">
    <property type="entry name" value="SIS_dom"/>
</dbReference>
<dbReference type="PANTHER" id="PTHR10937:SF17">
    <property type="entry name" value="GLUCOSAMINE-FRUCTOSE-6-PHOSPHATE AMINOTRANSFERASE"/>
    <property type="match status" value="1"/>
</dbReference>
<dbReference type="InterPro" id="IPR046348">
    <property type="entry name" value="SIS_dom_sf"/>
</dbReference>
<evidence type="ECO:0000259" key="2">
    <source>
        <dbReference type="PROSITE" id="PS51464"/>
    </source>
</evidence>
<dbReference type="GO" id="GO:0006487">
    <property type="term" value="P:protein N-linked glycosylation"/>
    <property type="evidence" value="ECO:0007669"/>
    <property type="project" value="TreeGrafter"/>
</dbReference>
<dbReference type="EMBL" id="DVMQ01000004">
    <property type="protein sequence ID" value="HIU23540.1"/>
    <property type="molecule type" value="Genomic_DNA"/>
</dbReference>
<proteinExistence type="predicted"/>
<dbReference type="Proteomes" id="UP000824078">
    <property type="component" value="Unassembled WGS sequence"/>
</dbReference>
<dbReference type="CDD" id="cd05009">
    <property type="entry name" value="SIS_GlmS_GlmD_2"/>
    <property type="match status" value="1"/>
</dbReference>
<reference evidence="3" key="2">
    <citation type="journal article" date="2021" name="PeerJ">
        <title>Extensive microbial diversity within the chicken gut microbiome revealed by metagenomics and culture.</title>
        <authorList>
            <person name="Gilroy R."/>
            <person name="Ravi A."/>
            <person name="Getino M."/>
            <person name="Pursley I."/>
            <person name="Horton D.L."/>
            <person name="Alikhan N.F."/>
            <person name="Baker D."/>
            <person name="Gharbi K."/>
            <person name="Hall N."/>
            <person name="Watson M."/>
            <person name="Adriaenssens E.M."/>
            <person name="Foster-Nyarko E."/>
            <person name="Jarju S."/>
            <person name="Secka A."/>
            <person name="Antonio M."/>
            <person name="Oren A."/>
            <person name="Chaudhuri R.R."/>
            <person name="La Ragione R."/>
            <person name="Hildebrand F."/>
            <person name="Pallen M.J."/>
        </authorList>
    </citation>
    <scope>NUCLEOTIDE SEQUENCE</scope>
    <source>
        <strain evidence="3">ChiHjej12B11-29160</strain>
    </source>
</reference>
<dbReference type="GO" id="GO:0006047">
    <property type="term" value="P:UDP-N-acetylglucosamine metabolic process"/>
    <property type="evidence" value="ECO:0007669"/>
    <property type="project" value="TreeGrafter"/>
</dbReference>
<accession>A0A9D1L482</accession>
<dbReference type="AlphaFoldDB" id="A0A9D1L482"/>
<dbReference type="PROSITE" id="PS51464">
    <property type="entry name" value="SIS"/>
    <property type="match status" value="1"/>
</dbReference>
<dbReference type="PANTHER" id="PTHR10937">
    <property type="entry name" value="GLUCOSAMINE--FRUCTOSE-6-PHOSPHATE AMINOTRANSFERASE, ISOMERIZING"/>
    <property type="match status" value="1"/>
</dbReference>
<name>A0A9D1L482_9ACTN</name>
<dbReference type="GO" id="GO:0097367">
    <property type="term" value="F:carbohydrate derivative binding"/>
    <property type="evidence" value="ECO:0007669"/>
    <property type="project" value="InterPro"/>
</dbReference>
<gene>
    <name evidence="3" type="ORF">IAD17_01255</name>
</gene>
<organism evidence="3 4">
    <name type="scientific">Candidatus Coprovicinus avistercoris</name>
    <dbReference type="NCBI Taxonomy" id="2840754"/>
    <lineage>
        <taxon>Bacteria</taxon>
        <taxon>Bacillati</taxon>
        <taxon>Actinomycetota</taxon>
        <taxon>Coriobacteriia</taxon>
        <taxon>Coriobacteriales</taxon>
        <taxon>Coriobacteriaceae</taxon>
        <taxon>Coriobacteriaceae incertae sedis</taxon>
        <taxon>Candidatus Coprovicinus</taxon>
    </lineage>
</organism>
<feature type="domain" description="SIS" evidence="2">
    <location>
        <begin position="29"/>
        <end position="170"/>
    </location>
</feature>
<dbReference type="Pfam" id="PF01380">
    <property type="entry name" value="SIS"/>
    <property type="match status" value="2"/>
</dbReference>
<dbReference type="GO" id="GO:0006002">
    <property type="term" value="P:fructose 6-phosphate metabolic process"/>
    <property type="evidence" value="ECO:0007669"/>
    <property type="project" value="TreeGrafter"/>
</dbReference>
<evidence type="ECO:0000313" key="4">
    <source>
        <dbReference type="Proteomes" id="UP000824078"/>
    </source>
</evidence>
<evidence type="ECO:0000313" key="3">
    <source>
        <dbReference type="EMBL" id="HIU23540.1"/>
    </source>
</evidence>
<sequence>MSRPTMVDYVKQTPEVLRSQIANDVAAPLVEAFCAGSYRRVRIVACGSSRNGSLVGRHYLRHMLQREVIITEPYTFCAYEHELPDDEFCFVVSQSGYSTNALAALETIRAAGRPAIGLTGDPSSDFKDAADILVDYGVGEELVGYVTKGVTSFAFFLALFGIGVAQREGRLDEAGVEAEYAKLEQIITRFEQATIQVPAIIDARYKELSSMERVMLVGAGANYGVACEGALKYGETLQIPAVGFELEEYLHGPNLQISPEYTIFFMSVGTRDHERCRQLVDATRLVTDRVFWLTDDAGAEQPDLLIDPCGDSLLSPAAVLPFFQISAWQLTEDKHLWHKHPLVAKFDAALSGKSENYVDKEVL</sequence>
<dbReference type="GO" id="GO:0004360">
    <property type="term" value="F:glutamine-fructose-6-phosphate transaminase (isomerizing) activity"/>
    <property type="evidence" value="ECO:0007669"/>
    <property type="project" value="TreeGrafter"/>
</dbReference>
<dbReference type="SUPFAM" id="SSF53697">
    <property type="entry name" value="SIS domain"/>
    <property type="match status" value="1"/>
</dbReference>
<dbReference type="CDD" id="cd05008">
    <property type="entry name" value="SIS_GlmS_GlmD_1"/>
    <property type="match status" value="1"/>
</dbReference>
<comment type="caution">
    <text evidence="3">The sequence shown here is derived from an EMBL/GenBank/DDBJ whole genome shotgun (WGS) entry which is preliminary data.</text>
</comment>
<evidence type="ECO:0000256" key="1">
    <source>
        <dbReference type="ARBA" id="ARBA00022737"/>
    </source>
</evidence>